<organism evidence="1 2">
    <name type="scientific">Pleurodeles waltl</name>
    <name type="common">Iberian ribbed newt</name>
    <dbReference type="NCBI Taxonomy" id="8319"/>
    <lineage>
        <taxon>Eukaryota</taxon>
        <taxon>Metazoa</taxon>
        <taxon>Chordata</taxon>
        <taxon>Craniata</taxon>
        <taxon>Vertebrata</taxon>
        <taxon>Euteleostomi</taxon>
        <taxon>Amphibia</taxon>
        <taxon>Batrachia</taxon>
        <taxon>Caudata</taxon>
        <taxon>Salamandroidea</taxon>
        <taxon>Salamandridae</taxon>
        <taxon>Pleurodelinae</taxon>
        <taxon>Pleurodeles</taxon>
    </lineage>
</organism>
<dbReference type="AlphaFoldDB" id="A0AAV7NX42"/>
<protein>
    <submittedName>
        <fullName evidence="1">Uncharacterized protein</fullName>
    </submittedName>
</protein>
<sequence length="170" mass="18294">MHASLSFPGSVGLVPAPFIVAACARASEYGDRGCQRNLRIALLGAGALEIIRGWLDGRRAWGALFLGRAYLWLCDGQEDGSPGSSRGARIRQIGRKLLRVDGVWEPAACLCVRLACCGTSQPARAARSKQGSLNWRSAAVAERRSLLETSPCFSDPPVYQETSETAWEAS</sequence>
<comment type="caution">
    <text evidence="1">The sequence shown here is derived from an EMBL/GenBank/DDBJ whole genome shotgun (WGS) entry which is preliminary data.</text>
</comment>
<dbReference type="EMBL" id="JANPWB010000012">
    <property type="protein sequence ID" value="KAJ1120029.1"/>
    <property type="molecule type" value="Genomic_DNA"/>
</dbReference>
<gene>
    <name evidence="1" type="ORF">NDU88_008212</name>
</gene>
<proteinExistence type="predicted"/>
<name>A0AAV7NX42_PLEWA</name>
<dbReference type="Proteomes" id="UP001066276">
    <property type="component" value="Chromosome 8"/>
</dbReference>
<reference evidence="1" key="1">
    <citation type="journal article" date="2022" name="bioRxiv">
        <title>Sequencing and chromosome-scale assembly of the giantPleurodeles waltlgenome.</title>
        <authorList>
            <person name="Brown T."/>
            <person name="Elewa A."/>
            <person name="Iarovenko S."/>
            <person name="Subramanian E."/>
            <person name="Araus A.J."/>
            <person name="Petzold A."/>
            <person name="Susuki M."/>
            <person name="Suzuki K.-i.T."/>
            <person name="Hayashi T."/>
            <person name="Toyoda A."/>
            <person name="Oliveira C."/>
            <person name="Osipova E."/>
            <person name="Leigh N.D."/>
            <person name="Simon A."/>
            <person name="Yun M.H."/>
        </authorList>
    </citation>
    <scope>NUCLEOTIDE SEQUENCE</scope>
    <source>
        <strain evidence="1">20211129_DDA</strain>
        <tissue evidence="1">Liver</tissue>
    </source>
</reference>
<evidence type="ECO:0000313" key="1">
    <source>
        <dbReference type="EMBL" id="KAJ1120029.1"/>
    </source>
</evidence>
<accession>A0AAV7NX42</accession>
<keyword evidence="2" id="KW-1185">Reference proteome</keyword>
<evidence type="ECO:0000313" key="2">
    <source>
        <dbReference type="Proteomes" id="UP001066276"/>
    </source>
</evidence>